<dbReference type="KEGG" id="emt:CPZ25_020030"/>
<keyword evidence="3 7" id="KW-0808">Transferase</keyword>
<dbReference type="InterPro" id="IPR001640">
    <property type="entry name" value="Lgt"/>
</dbReference>
<evidence type="ECO:0000256" key="4">
    <source>
        <dbReference type="ARBA" id="ARBA00022692"/>
    </source>
</evidence>
<dbReference type="GO" id="GO:0005886">
    <property type="term" value="C:plasma membrane"/>
    <property type="evidence" value="ECO:0007669"/>
    <property type="project" value="UniProtKB-SubCell"/>
</dbReference>
<dbReference type="PANTHER" id="PTHR30589">
    <property type="entry name" value="PROLIPOPROTEIN DIACYLGLYCERYL TRANSFERASE"/>
    <property type="match status" value="1"/>
</dbReference>
<dbReference type="Proteomes" id="UP000218387">
    <property type="component" value="Chromosome"/>
</dbReference>
<dbReference type="EMBL" id="CP029487">
    <property type="protein sequence ID" value="QCT73505.1"/>
    <property type="molecule type" value="Genomic_DNA"/>
</dbReference>
<comment type="subcellular location">
    <subcellularLocation>
        <location evidence="7">Cell membrane</location>
        <topology evidence="7">Multi-pass membrane protein</topology>
    </subcellularLocation>
</comment>
<comment type="pathway">
    <text evidence="7">Protein modification; lipoprotein biosynthesis (diacylglyceryl transfer).</text>
</comment>
<feature type="transmembrane region" description="Helical" evidence="7">
    <location>
        <begin position="90"/>
        <end position="107"/>
    </location>
</feature>
<keyword evidence="9" id="KW-1185">Reference proteome</keyword>
<keyword evidence="4 7" id="KW-0812">Transmembrane</keyword>
<keyword evidence="6 7" id="KW-0472">Membrane</keyword>
<feature type="transmembrane region" description="Helical" evidence="7">
    <location>
        <begin position="168"/>
        <end position="186"/>
    </location>
</feature>
<accession>A0A4P9CEZ8</accession>
<feature type="transmembrane region" description="Helical" evidence="7">
    <location>
        <begin position="193"/>
        <end position="212"/>
    </location>
</feature>
<evidence type="ECO:0000256" key="1">
    <source>
        <dbReference type="ARBA" id="ARBA00007150"/>
    </source>
</evidence>
<dbReference type="AlphaFoldDB" id="A0A4P9CEZ8"/>
<evidence type="ECO:0000256" key="2">
    <source>
        <dbReference type="ARBA" id="ARBA00022475"/>
    </source>
</evidence>
<dbReference type="PROSITE" id="PS01311">
    <property type="entry name" value="LGT"/>
    <property type="match status" value="1"/>
</dbReference>
<comment type="function">
    <text evidence="7">Catalyzes the transfer of the diacylglyceryl group from phosphatidylglycerol to the sulfhydryl group of the N-terminal cysteine of a prolipoprotein, the first step in the formation of mature lipoproteins.</text>
</comment>
<comment type="similarity">
    <text evidence="1 7">Belongs to the Lgt family.</text>
</comment>
<evidence type="ECO:0000256" key="3">
    <source>
        <dbReference type="ARBA" id="ARBA00022679"/>
    </source>
</evidence>
<evidence type="ECO:0000256" key="7">
    <source>
        <dbReference type="HAMAP-Rule" id="MF_01147"/>
    </source>
</evidence>
<organism evidence="8 9">
    <name type="scientific">Eubacterium maltosivorans</name>
    <dbReference type="NCBI Taxonomy" id="2041044"/>
    <lineage>
        <taxon>Bacteria</taxon>
        <taxon>Bacillati</taxon>
        <taxon>Bacillota</taxon>
        <taxon>Clostridia</taxon>
        <taxon>Eubacteriales</taxon>
        <taxon>Eubacteriaceae</taxon>
        <taxon>Eubacterium</taxon>
    </lineage>
</organism>
<feature type="transmembrane region" description="Helical" evidence="7">
    <location>
        <begin position="47"/>
        <end position="70"/>
    </location>
</feature>
<dbReference type="GO" id="GO:0008961">
    <property type="term" value="F:phosphatidylglycerol-prolipoprotein diacylglyceryl transferase activity"/>
    <property type="evidence" value="ECO:0007669"/>
    <property type="project" value="UniProtKB-UniRule"/>
</dbReference>
<dbReference type="Pfam" id="PF01790">
    <property type="entry name" value="LGT"/>
    <property type="match status" value="1"/>
</dbReference>
<sequence length="259" mass="29054">MPTPNPTAFTIFNIEVKWYGILIAAALVIGMLIAVKRSAKYGIKSDDIMDFFLFLVPSIIVGARLYYVIFEWGYYSKHLNEIIMTRSGGLAIHGGIIAGVIVGIILCRVKKINFFALADTVIPALPLGQAIGRWGNYFNQEAHGTITDLPWAITVSDPILGMIRVHPTFLYESIWDLLVFGFLFFYEKKFKKVNGELLFLYLALYSVGRFFIEELRTDSLMFMNIRVAQLISLALVIVGFGGIIVLRKKFGGEHLNGGE</sequence>
<evidence type="ECO:0000313" key="9">
    <source>
        <dbReference type="Proteomes" id="UP000218387"/>
    </source>
</evidence>
<keyword evidence="5 7" id="KW-1133">Transmembrane helix</keyword>
<comment type="catalytic activity">
    <reaction evidence="7">
        <text>L-cysteinyl-[prolipoprotein] + a 1,2-diacyl-sn-glycero-3-phospho-(1'-sn-glycerol) = an S-1,2-diacyl-sn-glyceryl-L-cysteinyl-[prolipoprotein] + sn-glycerol 1-phosphate + H(+)</text>
        <dbReference type="Rhea" id="RHEA:56712"/>
        <dbReference type="Rhea" id="RHEA-COMP:14679"/>
        <dbReference type="Rhea" id="RHEA-COMP:14680"/>
        <dbReference type="ChEBI" id="CHEBI:15378"/>
        <dbReference type="ChEBI" id="CHEBI:29950"/>
        <dbReference type="ChEBI" id="CHEBI:57685"/>
        <dbReference type="ChEBI" id="CHEBI:64716"/>
        <dbReference type="ChEBI" id="CHEBI:140658"/>
        <dbReference type="EC" id="2.5.1.145"/>
    </reaction>
</comment>
<name>A0A4P9CEZ8_EUBML</name>
<reference evidence="8 9" key="1">
    <citation type="submission" date="2018-05" db="EMBL/GenBank/DDBJ databases">
        <title>Genome comparison of Eubacterium sp.</title>
        <authorList>
            <person name="Feng Y."/>
            <person name="Sanchez-Andrea I."/>
            <person name="Stams A.J.M."/>
            <person name="De Vos W.M."/>
        </authorList>
    </citation>
    <scope>NUCLEOTIDE SEQUENCE [LARGE SCALE GENOMIC DNA]</scope>
    <source>
        <strain evidence="8 9">YI</strain>
    </source>
</reference>
<feature type="transmembrane region" description="Helical" evidence="7">
    <location>
        <begin position="227"/>
        <end position="246"/>
    </location>
</feature>
<dbReference type="HAMAP" id="MF_01147">
    <property type="entry name" value="Lgt"/>
    <property type="match status" value="1"/>
</dbReference>
<evidence type="ECO:0000256" key="5">
    <source>
        <dbReference type="ARBA" id="ARBA00022989"/>
    </source>
</evidence>
<protein>
    <recommendedName>
        <fullName evidence="7">Phosphatidylglycerol--prolipoprotein diacylglyceryl transferase</fullName>
        <ecNumber evidence="7">2.5.1.145</ecNumber>
    </recommendedName>
</protein>
<feature type="binding site" evidence="7">
    <location>
        <position position="133"/>
    </location>
    <ligand>
        <name>a 1,2-diacyl-sn-glycero-3-phospho-(1'-sn-glycerol)</name>
        <dbReference type="ChEBI" id="CHEBI:64716"/>
    </ligand>
</feature>
<dbReference type="GO" id="GO:0042158">
    <property type="term" value="P:lipoprotein biosynthetic process"/>
    <property type="evidence" value="ECO:0007669"/>
    <property type="project" value="UniProtKB-UniRule"/>
</dbReference>
<dbReference type="UniPathway" id="UPA00664"/>
<evidence type="ECO:0000256" key="6">
    <source>
        <dbReference type="ARBA" id="ARBA00023136"/>
    </source>
</evidence>
<keyword evidence="2 7" id="KW-1003">Cell membrane</keyword>
<feature type="transmembrane region" description="Helical" evidence="7">
    <location>
        <begin position="16"/>
        <end position="35"/>
    </location>
</feature>
<gene>
    <name evidence="7" type="primary">lgt</name>
    <name evidence="8" type="ORF">CPZ25_020030</name>
</gene>
<evidence type="ECO:0000313" key="8">
    <source>
        <dbReference type="EMBL" id="QCT73505.1"/>
    </source>
</evidence>
<feature type="transmembrane region" description="Helical" evidence="7">
    <location>
        <begin position="114"/>
        <end position="132"/>
    </location>
</feature>
<dbReference type="EC" id="2.5.1.145" evidence="7"/>
<dbReference type="PANTHER" id="PTHR30589:SF0">
    <property type="entry name" value="PHOSPHATIDYLGLYCEROL--PROLIPOPROTEIN DIACYLGLYCERYL TRANSFERASE"/>
    <property type="match status" value="1"/>
</dbReference>
<dbReference type="NCBIfam" id="TIGR00544">
    <property type="entry name" value="lgt"/>
    <property type="match status" value="1"/>
</dbReference>
<keyword evidence="8" id="KW-0449">Lipoprotein</keyword>
<proteinExistence type="inferred from homology"/>
<dbReference type="RefSeq" id="WP_074617743.1">
    <property type="nucleotide sequence ID" value="NZ_CP029487.1"/>
</dbReference>